<dbReference type="SMART" id="SM00903">
    <property type="entry name" value="Flavin_Reduct"/>
    <property type="match status" value="1"/>
</dbReference>
<evidence type="ECO:0000313" key="6">
    <source>
        <dbReference type="EMBL" id="CUV65312.1"/>
    </source>
</evidence>
<reference evidence="6" key="1">
    <citation type="submission" date="2015-11" db="EMBL/GenBank/DDBJ databases">
        <authorList>
            <person name="Zhang Y."/>
            <person name="Guo Z."/>
        </authorList>
    </citation>
    <scope>NUCLEOTIDE SEQUENCE</scope>
    <source>
        <strain evidence="6">BN30871</strain>
    </source>
</reference>
<comment type="similarity">
    <text evidence="4">Belongs to the flavoredoxin family.</text>
</comment>
<dbReference type="EMBL" id="FAXN01000023">
    <property type="protein sequence ID" value="CUV65312.1"/>
    <property type="molecule type" value="Genomic_DNA"/>
</dbReference>
<evidence type="ECO:0000256" key="2">
    <source>
        <dbReference type="ARBA" id="ARBA00022630"/>
    </source>
</evidence>
<dbReference type="PANTHER" id="PTHR33798">
    <property type="entry name" value="FLAVOPROTEIN OXYGENASE"/>
    <property type="match status" value="1"/>
</dbReference>
<dbReference type="GO" id="GO:0016646">
    <property type="term" value="F:oxidoreductase activity, acting on the CH-NH group of donors, NAD or NADP as acceptor"/>
    <property type="evidence" value="ECO:0007669"/>
    <property type="project" value="UniProtKB-ARBA"/>
</dbReference>
<evidence type="ECO:0000256" key="1">
    <source>
        <dbReference type="ARBA" id="ARBA00001917"/>
    </source>
</evidence>
<proteinExistence type="inferred from homology"/>
<evidence type="ECO:0000256" key="4">
    <source>
        <dbReference type="ARBA" id="ARBA00038054"/>
    </source>
</evidence>
<evidence type="ECO:0000259" key="5">
    <source>
        <dbReference type="SMART" id="SM00903"/>
    </source>
</evidence>
<dbReference type="Gene3D" id="2.30.110.10">
    <property type="entry name" value="Electron Transport, Fmn-binding Protein, Chain A"/>
    <property type="match status" value="1"/>
</dbReference>
<dbReference type="InterPro" id="IPR012349">
    <property type="entry name" value="Split_barrel_FMN-bd"/>
</dbReference>
<gene>
    <name evidence="6" type="ORF">BN3087_240051</name>
</gene>
<protein>
    <recommendedName>
        <fullName evidence="5">Flavin reductase like domain-containing protein</fullName>
    </recommendedName>
</protein>
<dbReference type="GO" id="GO:0010181">
    <property type="term" value="F:FMN binding"/>
    <property type="evidence" value="ECO:0007669"/>
    <property type="project" value="InterPro"/>
</dbReference>
<accession>A0A0S4XLX2</accession>
<dbReference type="SUPFAM" id="SSF50475">
    <property type="entry name" value="FMN-binding split barrel"/>
    <property type="match status" value="1"/>
</dbReference>
<feature type="domain" description="Flavin reductase like" evidence="5">
    <location>
        <begin position="21"/>
        <end position="178"/>
    </location>
</feature>
<sequence>MILDFLTLSESKKYSIISNTISPRPIAWISTEDNGVVNLAPFSYFAPLSSEPPLVIVSIANKEETNELKDTLANILKHRVCTINLAHKELLQDLIHSSEDLPHDVSECEHFNISTKSVLDGYPPIVEDAKCALFCEFVKSVDIGSRYEPIILQIKHIYIVDENINEKNHIHLDNIGRVGMEFLVDAKRVH</sequence>
<evidence type="ECO:0000256" key="3">
    <source>
        <dbReference type="ARBA" id="ARBA00022643"/>
    </source>
</evidence>
<dbReference type="InterPro" id="IPR002563">
    <property type="entry name" value="Flavin_Rdtase-like_dom"/>
</dbReference>
<keyword evidence="2" id="KW-0285">Flavoprotein</keyword>
<dbReference type="Pfam" id="PF01613">
    <property type="entry name" value="Flavin_Reduct"/>
    <property type="match status" value="1"/>
</dbReference>
<keyword evidence="3" id="KW-0288">FMN</keyword>
<organism evidence="6">
    <name type="scientific">Sulfurovum sp. enrichment culture clone C5</name>
    <dbReference type="NCBI Taxonomy" id="497650"/>
    <lineage>
        <taxon>Bacteria</taxon>
        <taxon>Pseudomonadati</taxon>
        <taxon>Campylobacterota</taxon>
        <taxon>Epsilonproteobacteria</taxon>
        <taxon>Campylobacterales</taxon>
        <taxon>Sulfurovaceae</taxon>
        <taxon>Sulfurovum</taxon>
        <taxon>environmental samples</taxon>
    </lineage>
</organism>
<dbReference type="PANTHER" id="PTHR33798:SF5">
    <property type="entry name" value="FLAVIN REDUCTASE LIKE DOMAIN-CONTAINING PROTEIN"/>
    <property type="match status" value="1"/>
</dbReference>
<comment type="cofactor">
    <cofactor evidence="1">
        <name>FMN</name>
        <dbReference type="ChEBI" id="CHEBI:58210"/>
    </cofactor>
</comment>
<dbReference type="AlphaFoldDB" id="A0A0S4XLX2"/>
<name>A0A0S4XLX2_9BACT</name>